<dbReference type="RefSeq" id="XP_004340654.1">
    <property type="nucleotide sequence ID" value="XM_004340606.1"/>
</dbReference>
<dbReference type="KEGG" id="acan:ACA1_155730"/>
<name>L8H068_ACACF</name>
<dbReference type="GeneID" id="14919373"/>
<organism evidence="2 3">
    <name type="scientific">Acanthamoeba castellanii (strain ATCC 30010 / Neff)</name>
    <dbReference type="NCBI Taxonomy" id="1257118"/>
    <lineage>
        <taxon>Eukaryota</taxon>
        <taxon>Amoebozoa</taxon>
        <taxon>Discosea</taxon>
        <taxon>Longamoebia</taxon>
        <taxon>Centramoebida</taxon>
        <taxon>Acanthamoebidae</taxon>
        <taxon>Acanthamoeba</taxon>
    </lineage>
</organism>
<dbReference type="VEuPathDB" id="AmoebaDB:ACA1_155730"/>
<keyword evidence="3" id="KW-1185">Reference proteome</keyword>
<proteinExistence type="predicted"/>
<feature type="region of interest" description="Disordered" evidence="1">
    <location>
        <begin position="129"/>
        <end position="167"/>
    </location>
</feature>
<reference evidence="2 3" key="1">
    <citation type="journal article" date="2013" name="Genome Biol.">
        <title>Genome of Acanthamoeba castellanii highlights extensive lateral gene transfer and early evolution of tyrosine kinase signaling.</title>
        <authorList>
            <person name="Clarke M."/>
            <person name="Lohan A.J."/>
            <person name="Liu B."/>
            <person name="Lagkouvardos I."/>
            <person name="Roy S."/>
            <person name="Zafar N."/>
            <person name="Bertelli C."/>
            <person name="Schilde C."/>
            <person name="Kianianmomeni A."/>
            <person name="Burglin T.R."/>
            <person name="Frech C."/>
            <person name="Turcotte B."/>
            <person name="Kopec K.O."/>
            <person name="Synnott J.M."/>
            <person name="Choo C."/>
            <person name="Paponov I."/>
            <person name="Finkler A."/>
            <person name="Soon Heng Tan C."/>
            <person name="Hutchins A.P."/>
            <person name="Weinmeier T."/>
            <person name="Rattei T."/>
            <person name="Chu J.S."/>
            <person name="Gimenez G."/>
            <person name="Irimia M."/>
            <person name="Rigden D.J."/>
            <person name="Fitzpatrick D.A."/>
            <person name="Lorenzo-Morales J."/>
            <person name="Bateman A."/>
            <person name="Chiu C.H."/>
            <person name="Tang P."/>
            <person name="Hegemann P."/>
            <person name="Fromm H."/>
            <person name="Raoult D."/>
            <person name="Greub G."/>
            <person name="Miranda-Saavedra D."/>
            <person name="Chen N."/>
            <person name="Nash P."/>
            <person name="Ginger M.L."/>
            <person name="Horn M."/>
            <person name="Schaap P."/>
            <person name="Caler L."/>
            <person name="Loftus B."/>
        </authorList>
    </citation>
    <scope>NUCLEOTIDE SEQUENCE [LARGE SCALE GENOMIC DNA]</scope>
    <source>
        <strain evidence="2 3">Neff</strain>
    </source>
</reference>
<evidence type="ECO:0000313" key="3">
    <source>
        <dbReference type="Proteomes" id="UP000011083"/>
    </source>
</evidence>
<evidence type="ECO:0000313" key="2">
    <source>
        <dbReference type="EMBL" id="ELR18615.1"/>
    </source>
</evidence>
<dbReference type="OMA" id="MYKYATH"/>
<feature type="non-terminal residue" evidence="2">
    <location>
        <position position="600"/>
    </location>
</feature>
<feature type="region of interest" description="Disordered" evidence="1">
    <location>
        <begin position="38"/>
        <end position="68"/>
    </location>
</feature>
<protein>
    <submittedName>
        <fullName evidence="2">Uncharacterized protein</fullName>
    </submittedName>
</protein>
<gene>
    <name evidence="2" type="ORF">ACA1_155730</name>
</gene>
<dbReference type="AlphaFoldDB" id="L8H068"/>
<dbReference type="EMBL" id="KB007951">
    <property type="protein sequence ID" value="ELR18615.1"/>
    <property type="molecule type" value="Genomic_DNA"/>
</dbReference>
<dbReference type="OrthoDB" id="2111127at2759"/>
<dbReference type="Proteomes" id="UP000011083">
    <property type="component" value="Unassembled WGS sequence"/>
</dbReference>
<dbReference type="Pfam" id="PF20524">
    <property type="entry name" value="DUF6739"/>
    <property type="match status" value="2"/>
</dbReference>
<feature type="region of interest" description="Disordered" evidence="1">
    <location>
        <begin position="377"/>
        <end position="405"/>
    </location>
</feature>
<evidence type="ECO:0000256" key="1">
    <source>
        <dbReference type="SAM" id="MobiDB-lite"/>
    </source>
</evidence>
<sequence>AAAGSRQVDPDRVARRRSLLPPFRVGLARPAVVGGVHARDASLSGQPARPQDRGGIGGDGGQRHGTRNVRGLPAHQEEELGHGDAAIHHAVRMGERAAFVHLEDQAGCHDCAGAGQGVPLQAAMDSLAPDHLRGGLTPEPPNDASDGGRVRGHRAGVQRGGSGIEASHQYRQKVMHGREPMLTYSGPKERVVRLGGKSSDCTELSVELDGLHIVPIVEDPGILHDFTQKGKYPIFWSIRARSYGKRHSWNGFNVDHKWLIRTEQGKRILVVEADSSVGEQSLSLRHDLDEDLTIQDASQAFFMIEQRLRKDPAVTPEDKVIRVLLADPQMSIETGGGNRYTVADRVRELREVDVLIDSKAPLLRAILDWANGKFTAGAATHDGNEQPVGRTQPDEPDERPGPSRKKIVFDTTNRGYFRTLRGLLSNFGFEVLDARDTERYDPRTTPRLVYMETTFDTLNTIRSLVNVGLVPANQCCALVDRKEGLEVAEDINEALLKRAKHNESEARQQMSVICSSVIYDNLFRQVRLLLRKGHTPVQVCLHQHVHPSCEACKRSWTRRSAPTPWPCPVVRRAKRHPPSCKIAVVKKRNKFTFFVQPEQD</sequence>
<dbReference type="InterPro" id="IPR046627">
    <property type="entry name" value="DUF6739"/>
</dbReference>
<accession>L8H068</accession>